<name>A0A5C6B4I4_9PLAN</name>
<reference evidence="1 2" key="1">
    <citation type="submission" date="2019-02" db="EMBL/GenBank/DDBJ databases">
        <title>Deep-cultivation of Planctomycetes and their phenomic and genomic characterization uncovers novel biology.</title>
        <authorList>
            <person name="Wiegand S."/>
            <person name="Jogler M."/>
            <person name="Boedeker C."/>
            <person name="Pinto D."/>
            <person name="Vollmers J."/>
            <person name="Rivas-Marin E."/>
            <person name="Kohn T."/>
            <person name="Peeters S.H."/>
            <person name="Heuer A."/>
            <person name="Rast P."/>
            <person name="Oberbeckmann S."/>
            <person name="Bunk B."/>
            <person name="Jeske O."/>
            <person name="Meyerdierks A."/>
            <person name="Storesund J.E."/>
            <person name="Kallscheuer N."/>
            <person name="Luecker S."/>
            <person name="Lage O.M."/>
            <person name="Pohl T."/>
            <person name="Merkel B.J."/>
            <person name="Hornburger P."/>
            <person name="Mueller R.-W."/>
            <person name="Bruemmer F."/>
            <person name="Labrenz M."/>
            <person name="Spormann A.M."/>
            <person name="Op Den Camp H."/>
            <person name="Overmann J."/>
            <person name="Amann R."/>
            <person name="Jetten M.S.M."/>
            <person name="Mascher T."/>
            <person name="Medema M.H."/>
            <person name="Devos D.P."/>
            <person name="Kaster A.-K."/>
            <person name="Ovreas L."/>
            <person name="Rohde M."/>
            <person name="Galperin M.Y."/>
            <person name="Jogler C."/>
        </authorList>
    </citation>
    <scope>NUCLEOTIDE SEQUENCE [LARGE SCALE GENOMIC DNA]</scope>
    <source>
        <strain evidence="1 2">CA54</strain>
    </source>
</reference>
<dbReference type="AlphaFoldDB" id="A0A5C6B4I4"/>
<dbReference type="OrthoDB" id="285058at2"/>
<proteinExistence type="predicted"/>
<organism evidence="1 2">
    <name type="scientific">Symmachiella macrocystis</name>
    <dbReference type="NCBI Taxonomy" id="2527985"/>
    <lineage>
        <taxon>Bacteria</taxon>
        <taxon>Pseudomonadati</taxon>
        <taxon>Planctomycetota</taxon>
        <taxon>Planctomycetia</taxon>
        <taxon>Planctomycetales</taxon>
        <taxon>Planctomycetaceae</taxon>
        <taxon>Symmachiella</taxon>
    </lineage>
</organism>
<sequence length="187" mass="20178">MTRFEGKQTILSSSGKKVYLRLTHSMNMTRSFSKHLGLLSLLCLVGLASGCKEEGFVDVRNKVPVVPLTGKIMVDGKPLVYPQQGRIILHPDAATQEKLPKDIPLPSSWSAPDGSTFEIGTYDGSDGVPAGTYKITVEVGKRSLMNGSFRGGDLKEKYKDPETSEISVTVTGDEGSIDLGTIELTSE</sequence>
<evidence type="ECO:0000313" key="2">
    <source>
        <dbReference type="Proteomes" id="UP000320735"/>
    </source>
</evidence>
<evidence type="ECO:0000313" key="1">
    <source>
        <dbReference type="EMBL" id="TWU07215.1"/>
    </source>
</evidence>
<dbReference type="EMBL" id="SJPP01000003">
    <property type="protein sequence ID" value="TWU07215.1"/>
    <property type="molecule type" value="Genomic_DNA"/>
</dbReference>
<dbReference type="RefSeq" id="WP_146374013.1">
    <property type="nucleotide sequence ID" value="NZ_SJPP01000003.1"/>
</dbReference>
<gene>
    <name evidence="1" type="ORF">CA54_56200</name>
</gene>
<dbReference type="Proteomes" id="UP000320735">
    <property type="component" value="Unassembled WGS sequence"/>
</dbReference>
<protein>
    <submittedName>
        <fullName evidence="1">Uncharacterized protein</fullName>
    </submittedName>
</protein>
<comment type="caution">
    <text evidence="1">The sequence shown here is derived from an EMBL/GenBank/DDBJ whole genome shotgun (WGS) entry which is preliminary data.</text>
</comment>
<accession>A0A5C6B4I4</accession>
<keyword evidence="2" id="KW-1185">Reference proteome</keyword>